<dbReference type="Proteomes" id="UP000594030">
    <property type="component" value="Segment"/>
</dbReference>
<name>A0A7M1RX21_9CAUD</name>
<protein>
    <submittedName>
        <fullName evidence="1">Uncharacterized protein</fullName>
    </submittedName>
</protein>
<proteinExistence type="predicted"/>
<dbReference type="Pfam" id="PF25712">
    <property type="entry name" value="crAss_CARGO2"/>
    <property type="match status" value="1"/>
</dbReference>
<organism evidence="1 2">
    <name type="scientific">uncultured phage cr108_1</name>
    <dbReference type="NCBI Taxonomy" id="2772069"/>
    <lineage>
        <taxon>Viruses</taxon>
        <taxon>Duplodnaviria</taxon>
        <taxon>Heunggongvirae</taxon>
        <taxon>Uroviricota</taxon>
        <taxon>Caudoviricetes</taxon>
        <taxon>Crassvirales</taxon>
        <taxon>Steigviridae</taxon>
        <taxon>Asinivirinae</taxon>
        <taxon>Pipoluvirus</taxon>
        <taxon>Pipoluvirus rarus</taxon>
    </lineage>
</organism>
<sequence length="587" mass="65314">MAISMYDRLEYGDFKLPSLQEMMIAPQYLTQEHEKMEDAFMQNQALAADAATRFQPGVDDAAIQANQQFQSSVEADINDLSKNGLTPGIRRRLLQRKSDFTNNILPLNKAAVDREQWAKVAREAQLRNPSLIIRDPMTVGLDRWIADPASRELNPVSGQEIYERTRQEMIPISKYISDNLPQLTKTGLPYKYWAMTQAGATPKDIALALNKEQGIDLAKAAPLAQLIRDAANKVITSTGVYDYYGANSNEAQRAWEYAASAFNTALGAAKVDGISDDFSMRMALEQAKERALAKRAAGKGKNTNLSGLYFADKYGAAIDVPQIKELQDLREAIANPSSSGFFNRIGNLYSPTVGAGAASSYQGSNLSSPVVMDKTLKKFGIDPAKYTTKEAQLKAIDNEIDKLGKKYGYTTYDDPDLKKGFINRVIPAITTGSLQVFGSLENALEGTNALQDSKWFGKDAGDLITKLNNKDSNSFSIEPLDNFGVVRIRDGKDTFFIRPEDIDQSEIGYYNALRKVRAMSDEEYNTVYNQTYNDILEAESRGDVQSYMQYINYLEFLSELRDSTIPSRTKTAAITTGENKAIQFEFK</sequence>
<evidence type="ECO:0000313" key="1">
    <source>
        <dbReference type="EMBL" id="QOR58985.1"/>
    </source>
</evidence>
<keyword evidence="2" id="KW-1185">Reference proteome</keyword>
<dbReference type="RefSeq" id="YP_010111143.1">
    <property type="nucleotide sequence ID" value="NC_055878.1"/>
</dbReference>
<dbReference type="EMBL" id="MT774385">
    <property type="protein sequence ID" value="QOR58985.1"/>
    <property type="molecule type" value="Genomic_DNA"/>
</dbReference>
<reference evidence="1 2" key="1">
    <citation type="submission" date="2020-07" db="EMBL/GenBank/DDBJ databases">
        <title>Taxonomic proposal: Crassvirales, a new order of highly abundant and diverse bacterial viruses.</title>
        <authorList>
            <person name="Shkoporov A.N."/>
            <person name="Stockdale S.R."/>
            <person name="Guerin E."/>
            <person name="Ross R.P."/>
            <person name="Hill C."/>
        </authorList>
    </citation>
    <scope>NUCLEOTIDE SEQUENCE [LARGE SCALE GENOMIC DNA]</scope>
</reference>
<evidence type="ECO:0000313" key="2">
    <source>
        <dbReference type="Proteomes" id="UP000594030"/>
    </source>
</evidence>
<dbReference type="KEGG" id="vg:65129477"/>
<dbReference type="InterPro" id="IPR058050">
    <property type="entry name" value="CARGO2"/>
</dbReference>
<dbReference type="GeneID" id="65129477"/>
<accession>A0A7M1RX21</accession>